<dbReference type="PATRIC" id="fig|1513271.3.peg.1565"/>
<dbReference type="InterPro" id="IPR050161">
    <property type="entry name" value="Siro_Cobalamin_biosynth"/>
</dbReference>
<evidence type="ECO:0000256" key="9">
    <source>
        <dbReference type="ARBA" id="ARBA00023244"/>
    </source>
</evidence>
<comment type="pathway">
    <text evidence="11">Porphyrin-containing compound metabolism; siroheme biosynthesis; precorrin-2 from uroporphyrinogen III: step 1/1.</text>
</comment>
<dbReference type="EC" id="2.1.1.107" evidence="2"/>
<keyword evidence="10" id="KW-0511">Multifunctional enzyme</keyword>
<evidence type="ECO:0000256" key="6">
    <source>
        <dbReference type="ARBA" id="ARBA00022691"/>
    </source>
</evidence>
<evidence type="ECO:0000256" key="4">
    <source>
        <dbReference type="ARBA" id="ARBA00022603"/>
    </source>
</evidence>
<evidence type="ECO:0000313" key="14">
    <source>
        <dbReference type="EMBL" id="KMT65572.1"/>
    </source>
</evidence>
<dbReference type="GO" id="GO:0032259">
    <property type="term" value="P:methylation"/>
    <property type="evidence" value="ECO:0007669"/>
    <property type="project" value="UniProtKB-KW"/>
</dbReference>
<dbReference type="OrthoDB" id="9815856at2"/>
<dbReference type="GO" id="GO:0016491">
    <property type="term" value="F:oxidoreductase activity"/>
    <property type="evidence" value="ECO:0007669"/>
    <property type="project" value="UniProtKB-KW"/>
</dbReference>
<evidence type="ECO:0000256" key="3">
    <source>
        <dbReference type="ARBA" id="ARBA00022573"/>
    </source>
</evidence>
<evidence type="ECO:0000256" key="7">
    <source>
        <dbReference type="ARBA" id="ARBA00023002"/>
    </source>
</evidence>
<keyword evidence="15" id="KW-1185">Reference proteome</keyword>
<evidence type="ECO:0000256" key="8">
    <source>
        <dbReference type="ARBA" id="ARBA00023239"/>
    </source>
</evidence>
<comment type="similarity">
    <text evidence="1">Belongs to the precorrin methyltransferase family.</text>
</comment>
<sequence length="267" mass="29104">MFKLVKQNSGVGKVWLVGAGPGDADLLTIKALRAIQSADIILYDRLVSEDIRSLFPSNTPAFYVGKTMGNHCIPQDKLNELLVEKAQKGFNICRLKGGDPFVFGRGAEEMLVLRNSNIEVEVVPGVTAGIGAVAYAGIPVTHRGLSQACTFVTGHAEKEFNIDWQSLASLKSTLVFYMGLNKLPTITEQLLKHGLDANTPAALIENGCRNEQRVFTGKITDLEAMAKQNELQTPTLIVVGQVVELAESLQWYGTLTTEDSQWKQLSA</sequence>
<gene>
    <name evidence="14" type="ORF">XM47_07665</name>
</gene>
<dbReference type="EMBL" id="LAZL01000010">
    <property type="protein sequence ID" value="KMT65572.1"/>
    <property type="molecule type" value="Genomic_DNA"/>
</dbReference>
<accession>A0A0J8GS78</accession>
<keyword evidence="6" id="KW-0949">S-adenosyl-L-methionine</keyword>
<comment type="caution">
    <text evidence="14">The sequence shown here is derived from an EMBL/GenBank/DDBJ whole genome shotgun (WGS) entry which is preliminary data.</text>
</comment>
<evidence type="ECO:0000256" key="12">
    <source>
        <dbReference type="ARBA" id="ARBA00060548"/>
    </source>
</evidence>
<dbReference type="GO" id="GO:0009236">
    <property type="term" value="P:cobalamin biosynthetic process"/>
    <property type="evidence" value="ECO:0007669"/>
    <property type="project" value="UniProtKB-KW"/>
</dbReference>
<dbReference type="InterPro" id="IPR014777">
    <property type="entry name" value="4pyrrole_Mease_sub1"/>
</dbReference>
<dbReference type="Proteomes" id="UP000037600">
    <property type="component" value="Unassembled WGS sequence"/>
</dbReference>
<dbReference type="PROSITE" id="PS00839">
    <property type="entry name" value="SUMT_1"/>
    <property type="match status" value="1"/>
</dbReference>
<dbReference type="PANTHER" id="PTHR45790">
    <property type="entry name" value="SIROHEME SYNTHASE-RELATED"/>
    <property type="match status" value="1"/>
</dbReference>
<dbReference type="InterPro" id="IPR000878">
    <property type="entry name" value="4pyrrol_Mease"/>
</dbReference>
<name>A0A0J8GS78_9ALTE</name>
<dbReference type="AlphaFoldDB" id="A0A0J8GS78"/>
<reference evidence="14 15" key="1">
    <citation type="submission" date="2015-04" db="EMBL/GenBank/DDBJ databases">
        <title>Draft Genome Sequence of the Novel Agar-Digesting Marine Bacterium Q1.</title>
        <authorList>
            <person name="Li Y."/>
            <person name="Li D."/>
            <person name="Chen G."/>
            <person name="Du Z."/>
        </authorList>
    </citation>
    <scope>NUCLEOTIDE SEQUENCE [LARGE SCALE GENOMIC DNA]</scope>
    <source>
        <strain evidence="14 15">Q1</strain>
    </source>
</reference>
<evidence type="ECO:0000256" key="5">
    <source>
        <dbReference type="ARBA" id="ARBA00022679"/>
    </source>
</evidence>
<dbReference type="PANTHER" id="PTHR45790:SF3">
    <property type="entry name" value="S-ADENOSYL-L-METHIONINE-DEPENDENT UROPORPHYRINOGEN III METHYLTRANSFERASE, CHLOROPLASTIC"/>
    <property type="match status" value="1"/>
</dbReference>
<dbReference type="NCBIfam" id="TIGR01469">
    <property type="entry name" value="cobA_cysG_Cterm"/>
    <property type="match status" value="1"/>
</dbReference>
<dbReference type="FunFam" id="3.40.1010.10:FF:000001">
    <property type="entry name" value="Siroheme synthase"/>
    <property type="match status" value="1"/>
</dbReference>
<feature type="domain" description="Tetrapyrrole methylase" evidence="13">
    <location>
        <begin position="13"/>
        <end position="222"/>
    </location>
</feature>
<keyword evidence="8" id="KW-0456">Lyase</keyword>
<dbReference type="GO" id="GO:0004851">
    <property type="term" value="F:uroporphyrin-III C-methyltransferase activity"/>
    <property type="evidence" value="ECO:0007669"/>
    <property type="project" value="UniProtKB-EC"/>
</dbReference>
<dbReference type="Gene3D" id="3.30.950.10">
    <property type="entry name" value="Methyltransferase, Cobalt-precorrin-4 Transmethylase, Domain 2"/>
    <property type="match status" value="1"/>
</dbReference>
<dbReference type="NCBIfam" id="NF004790">
    <property type="entry name" value="PRK06136.1"/>
    <property type="match status" value="1"/>
</dbReference>
<dbReference type="SUPFAM" id="SSF53790">
    <property type="entry name" value="Tetrapyrrole methylase"/>
    <property type="match status" value="1"/>
</dbReference>
<keyword evidence="7" id="KW-0560">Oxidoreductase</keyword>
<evidence type="ECO:0000259" key="13">
    <source>
        <dbReference type="Pfam" id="PF00590"/>
    </source>
</evidence>
<evidence type="ECO:0000256" key="1">
    <source>
        <dbReference type="ARBA" id="ARBA00005879"/>
    </source>
</evidence>
<dbReference type="CDD" id="cd11642">
    <property type="entry name" value="SUMT"/>
    <property type="match status" value="1"/>
</dbReference>
<dbReference type="FunFam" id="3.30.950.10:FF:000001">
    <property type="entry name" value="Siroheme synthase"/>
    <property type="match status" value="1"/>
</dbReference>
<dbReference type="InterPro" id="IPR014776">
    <property type="entry name" value="4pyrrole_Mease_sub2"/>
</dbReference>
<dbReference type="InterPro" id="IPR003043">
    <property type="entry name" value="Uropor_MeTrfase_CS"/>
</dbReference>
<keyword evidence="5 14" id="KW-0808">Transferase</keyword>
<evidence type="ECO:0000256" key="10">
    <source>
        <dbReference type="ARBA" id="ARBA00023268"/>
    </source>
</evidence>
<comment type="pathway">
    <text evidence="12">Cofactor biosynthesis; adenosylcobalamin biosynthesis; precorrin-2 from uroporphyrinogen III: step 1/1.</text>
</comment>
<dbReference type="GO" id="GO:0019354">
    <property type="term" value="P:siroheme biosynthetic process"/>
    <property type="evidence" value="ECO:0007669"/>
    <property type="project" value="UniProtKB-UniPathway"/>
</dbReference>
<dbReference type="Gene3D" id="3.40.1010.10">
    <property type="entry name" value="Cobalt-precorrin-4 Transmethylase, Domain 1"/>
    <property type="match status" value="1"/>
</dbReference>
<dbReference type="STRING" id="1513271.XM47_07665"/>
<dbReference type="UniPathway" id="UPA00262">
    <property type="reaction ID" value="UER00211"/>
</dbReference>
<keyword evidence="3" id="KW-0169">Cobalamin biosynthesis</keyword>
<dbReference type="RefSeq" id="WP_048691343.1">
    <property type="nucleotide sequence ID" value="NZ_KQ130487.1"/>
</dbReference>
<dbReference type="GO" id="GO:0016829">
    <property type="term" value="F:lyase activity"/>
    <property type="evidence" value="ECO:0007669"/>
    <property type="project" value="UniProtKB-KW"/>
</dbReference>
<dbReference type="InterPro" id="IPR006366">
    <property type="entry name" value="CobA/CysG_C"/>
</dbReference>
<organism evidence="14 15">
    <name type="scientific">Catenovulum maritimum</name>
    <dbReference type="NCBI Taxonomy" id="1513271"/>
    <lineage>
        <taxon>Bacteria</taxon>
        <taxon>Pseudomonadati</taxon>
        <taxon>Pseudomonadota</taxon>
        <taxon>Gammaproteobacteria</taxon>
        <taxon>Alteromonadales</taxon>
        <taxon>Alteromonadaceae</taxon>
        <taxon>Catenovulum</taxon>
    </lineage>
</organism>
<dbReference type="InterPro" id="IPR035996">
    <property type="entry name" value="4pyrrol_Methylase_sf"/>
</dbReference>
<evidence type="ECO:0000313" key="15">
    <source>
        <dbReference type="Proteomes" id="UP000037600"/>
    </source>
</evidence>
<protein>
    <recommendedName>
        <fullName evidence="2">uroporphyrinogen-III C-methyltransferase</fullName>
        <ecNumber evidence="2">2.1.1.107</ecNumber>
    </recommendedName>
</protein>
<evidence type="ECO:0000256" key="2">
    <source>
        <dbReference type="ARBA" id="ARBA00012162"/>
    </source>
</evidence>
<evidence type="ECO:0000256" key="11">
    <source>
        <dbReference type="ARBA" id="ARBA00025705"/>
    </source>
</evidence>
<proteinExistence type="inferred from homology"/>
<dbReference type="Pfam" id="PF00590">
    <property type="entry name" value="TP_methylase"/>
    <property type="match status" value="1"/>
</dbReference>
<keyword evidence="4 14" id="KW-0489">Methyltransferase</keyword>
<keyword evidence="9" id="KW-0627">Porphyrin biosynthesis</keyword>